<organism evidence="5 6">
    <name type="scientific">Fulvivirga kasyanovii</name>
    <dbReference type="NCBI Taxonomy" id="396812"/>
    <lineage>
        <taxon>Bacteria</taxon>
        <taxon>Pseudomonadati</taxon>
        <taxon>Bacteroidota</taxon>
        <taxon>Cytophagia</taxon>
        <taxon>Cytophagales</taxon>
        <taxon>Fulvivirgaceae</taxon>
        <taxon>Fulvivirga</taxon>
    </lineage>
</organism>
<evidence type="ECO:0000313" key="6">
    <source>
        <dbReference type="Proteomes" id="UP000798808"/>
    </source>
</evidence>
<dbReference type="EMBL" id="SMLW01000222">
    <property type="protein sequence ID" value="MTI23528.1"/>
    <property type="molecule type" value="Genomic_DNA"/>
</dbReference>
<name>A0ABW9RHI9_9BACT</name>
<dbReference type="RefSeq" id="WP_155168667.1">
    <property type="nucleotide sequence ID" value="NZ_BAAAFL010000015.1"/>
</dbReference>
<reference evidence="5 6" key="1">
    <citation type="submission" date="2019-02" db="EMBL/GenBank/DDBJ databases">
        <authorList>
            <person name="Goldberg S.R."/>
            <person name="Haltli B.A."/>
            <person name="Correa H."/>
            <person name="Russell K.G."/>
        </authorList>
    </citation>
    <scope>NUCLEOTIDE SEQUENCE [LARGE SCALE GENOMIC DNA]</scope>
    <source>
        <strain evidence="5 6">JCM 16186</strain>
    </source>
</reference>
<keyword evidence="1" id="KW-0805">Transcription regulation</keyword>
<keyword evidence="2" id="KW-0238">DNA-binding</keyword>
<dbReference type="InterPro" id="IPR037923">
    <property type="entry name" value="HTH-like"/>
</dbReference>
<accession>A0ABW9RHI9</accession>
<keyword evidence="6" id="KW-1185">Reference proteome</keyword>
<evidence type="ECO:0000313" key="5">
    <source>
        <dbReference type="EMBL" id="MTI23528.1"/>
    </source>
</evidence>
<dbReference type="PANTHER" id="PTHR43280:SF32">
    <property type="entry name" value="TRANSCRIPTIONAL REGULATORY PROTEIN"/>
    <property type="match status" value="1"/>
</dbReference>
<dbReference type="InterPro" id="IPR018060">
    <property type="entry name" value="HTH_AraC"/>
</dbReference>
<dbReference type="Pfam" id="PF12833">
    <property type="entry name" value="HTH_18"/>
    <property type="match status" value="1"/>
</dbReference>
<protein>
    <submittedName>
        <fullName evidence="5">AraC family transcriptional regulator</fullName>
    </submittedName>
</protein>
<dbReference type="InterPro" id="IPR009057">
    <property type="entry name" value="Homeodomain-like_sf"/>
</dbReference>
<proteinExistence type="predicted"/>
<gene>
    <name evidence="5" type="ORF">E1163_01045</name>
</gene>
<dbReference type="PANTHER" id="PTHR43280">
    <property type="entry name" value="ARAC-FAMILY TRANSCRIPTIONAL REGULATOR"/>
    <property type="match status" value="1"/>
</dbReference>
<feature type="domain" description="HTH araC/xylS-type" evidence="4">
    <location>
        <begin position="186"/>
        <end position="284"/>
    </location>
</feature>
<dbReference type="PROSITE" id="PS01124">
    <property type="entry name" value="HTH_ARAC_FAMILY_2"/>
    <property type="match status" value="1"/>
</dbReference>
<dbReference type="SMART" id="SM00342">
    <property type="entry name" value="HTH_ARAC"/>
    <property type="match status" value="1"/>
</dbReference>
<dbReference type="Proteomes" id="UP000798808">
    <property type="component" value="Unassembled WGS sequence"/>
</dbReference>
<evidence type="ECO:0000256" key="1">
    <source>
        <dbReference type="ARBA" id="ARBA00023015"/>
    </source>
</evidence>
<evidence type="ECO:0000256" key="3">
    <source>
        <dbReference type="ARBA" id="ARBA00023163"/>
    </source>
</evidence>
<keyword evidence="3" id="KW-0804">Transcription</keyword>
<dbReference type="SUPFAM" id="SSF51215">
    <property type="entry name" value="Regulatory protein AraC"/>
    <property type="match status" value="1"/>
</dbReference>
<evidence type="ECO:0000256" key="2">
    <source>
        <dbReference type="ARBA" id="ARBA00023125"/>
    </source>
</evidence>
<dbReference type="SUPFAM" id="SSF46689">
    <property type="entry name" value="Homeodomain-like"/>
    <property type="match status" value="1"/>
</dbReference>
<comment type="caution">
    <text evidence="5">The sequence shown here is derived from an EMBL/GenBank/DDBJ whole genome shotgun (WGS) entry which is preliminary data.</text>
</comment>
<dbReference type="Gene3D" id="1.10.10.60">
    <property type="entry name" value="Homeodomain-like"/>
    <property type="match status" value="1"/>
</dbReference>
<sequence length="289" mass="34193">MRHIKFNKTICGVDFLLNVLEFNNDKSSGLFSEVQSTDFFQIIFIKEARGRLLLNESEINVSDNSIIFISQFQKYQWKIDAGSSFRAHVLVFQEDFLNEFFADKYFSYRLLYFYQTQYPLHMEVEDAERSAYLEQLSKIKEELVCPKSDSAHLIRSMLYYMLISLNRRYAEKYKVEPAITQDNIAYEFRKLVEEHIYSKQRIEDYTTLMGVSRITLNKLVKAQFNVTASDFIKSRLMFEIKMKLIYTSLTIAQIASELNFSEPNHLSRLFKSREGITPVQFREDYQNGI</sequence>
<evidence type="ECO:0000259" key="4">
    <source>
        <dbReference type="PROSITE" id="PS01124"/>
    </source>
</evidence>